<dbReference type="InterPro" id="IPR029068">
    <property type="entry name" value="Glyas_Bleomycin-R_OHBP_Dase"/>
</dbReference>
<sequence length="144" mass="15713">MVPITMTFDCADARAQAAFWAVALGYEEAPPPTGWDTWESWLRDHEVPEDEWDDGASIRDPDGVGPSIGFLRVPEPKTAKNRLHLDLQVAGGRHVAQAEREGAIRAKVEQLLPLGATVLHEAFGPRGLDHVVLADPEGNELCVV</sequence>
<dbReference type="InterPro" id="IPR041581">
    <property type="entry name" value="Glyoxalase_6"/>
</dbReference>
<dbReference type="PANTHER" id="PTHR35908">
    <property type="entry name" value="HYPOTHETICAL FUSION PROTEIN"/>
    <property type="match status" value="1"/>
</dbReference>
<evidence type="ECO:0000313" key="3">
    <source>
        <dbReference type="Proteomes" id="UP001589750"/>
    </source>
</evidence>
<reference evidence="2 3" key="1">
    <citation type="submission" date="2024-09" db="EMBL/GenBank/DDBJ databases">
        <authorList>
            <person name="Sun Q."/>
            <person name="Mori K."/>
        </authorList>
    </citation>
    <scope>NUCLEOTIDE SEQUENCE [LARGE SCALE GENOMIC DNA]</scope>
    <source>
        <strain evidence="2 3">JCM 9626</strain>
    </source>
</reference>
<dbReference type="Gene3D" id="3.10.180.10">
    <property type="entry name" value="2,3-Dihydroxybiphenyl 1,2-Dioxygenase, domain 1"/>
    <property type="match status" value="1"/>
</dbReference>
<name>A0ABV5KDF2_9ACTN</name>
<dbReference type="RefSeq" id="WP_211351007.1">
    <property type="nucleotide sequence ID" value="NZ_JBHMDG010000021.1"/>
</dbReference>
<protein>
    <submittedName>
        <fullName evidence="2">VOC family protein</fullName>
    </submittedName>
</protein>
<gene>
    <name evidence="2" type="ORF">ACFFRI_15505</name>
</gene>
<dbReference type="SUPFAM" id="SSF54593">
    <property type="entry name" value="Glyoxalase/Bleomycin resistance protein/Dihydroxybiphenyl dioxygenase"/>
    <property type="match status" value="1"/>
</dbReference>
<dbReference type="EMBL" id="JBHMDG010000021">
    <property type="protein sequence ID" value="MFB9314462.1"/>
    <property type="molecule type" value="Genomic_DNA"/>
</dbReference>
<dbReference type="Proteomes" id="UP001589750">
    <property type="component" value="Unassembled WGS sequence"/>
</dbReference>
<dbReference type="Pfam" id="PF18029">
    <property type="entry name" value="Glyoxalase_6"/>
    <property type="match status" value="1"/>
</dbReference>
<accession>A0ABV5KDF2</accession>
<evidence type="ECO:0000259" key="1">
    <source>
        <dbReference type="Pfam" id="PF18029"/>
    </source>
</evidence>
<proteinExistence type="predicted"/>
<evidence type="ECO:0000313" key="2">
    <source>
        <dbReference type="EMBL" id="MFB9314462.1"/>
    </source>
</evidence>
<keyword evidence="3" id="KW-1185">Reference proteome</keyword>
<feature type="domain" description="Glyoxalase-like" evidence="1">
    <location>
        <begin position="6"/>
        <end position="144"/>
    </location>
</feature>
<dbReference type="PANTHER" id="PTHR35908:SF1">
    <property type="entry name" value="CONSERVED PROTEIN"/>
    <property type="match status" value="1"/>
</dbReference>
<comment type="caution">
    <text evidence="2">The sequence shown here is derived from an EMBL/GenBank/DDBJ whole genome shotgun (WGS) entry which is preliminary data.</text>
</comment>
<organism evidence="2 3">
    <name type="scientific">Nocardioides plantarum</name>
    <dbReference type="NCBI Taxonomy" id="29299"/>
    <lineage>
        <taxon>Bacteria</taxon>
        <taxon>Bacillati</taxon>
        <taxon>Actinomycetota</taxon>
        <taxon>Actinomycetes</taxon>
        <taxon>Propionibacteriales</taxon>
        <taxon>Nocardioidaceae</taxon>
        <taxon>Nocardioides</taxon>
    </lineage>
</organism>